<name>A0A2S0MZY0_9BURK</name>
<evidence type="ECO:0000313" key="3">
    <source>
        <dbReference type="Proteomes" id="UP000239326"/>
    </source>
</evidence>
<feature type="chain" id="PRO_5015702180" evidence="1">
    <location>
        <begin position="23"/>
        <end position="187"/>
    </location>
</feature>
<organism evidence="2 3">
    <name type="scientific">Simplicispira suum</name>
    <dbReference type="NCBI Taxonomy" id="2109915"/>
    <lineage>
        <taxon>Bacteria</taxon>
        <taxon>Pseudomonadati</taxon>
        <taxon>Pseudomonadota</taxon>
        <taxon>Betaproteobacteria</taxon>
        <taxon>Burkholderiales</taxon>
        <taxon>Comamonadaceae</taxon>
        <taxon>Simplicispira</taxon>
    </lineage>
</organism>
<dbReference type="Pfam" id="PF12276">
    <property type="entry name" value="DUF3617"/>
    <property type="match status" value="1"/>
</dbReference>
<proteinExistence type="predicted"/>
<accession>A0A2S0MZY0</accession>
<evidence type="ECO:0000256" key="1">
    <source>
        <dbReference type="SAM" id="SignalP"/>
    </source>
</evidence>
<sequence>MKPTLRPALWPAALLCAGFAFSGGVAAQSIQPGLWEMRTQMTHSDKETQQAMAQMQQQMASMPPAQRKQMEAMMANMGMAVDGKGGMRVKSCVTPEMAERSEVPVQDGDCKTTPAKRSGNTMKFSYQCTDPDIRGEGTVTFTSPKQYSMHSESVQTVKGKSEKITMDVEGQWLSSDCTGAINAPRKK</sequence>
<keyword evidence="1" id="KW-0732">Signal</keyword>
<dbReference type="AlphaFoldDB" id="A0A2S0MZY0"/>
<evidence type="ECO:0000313" key="2">
    <source>
        <dbReference type="EMBL" id="AVO41436.1"/>
    </source>
</evidence>
<dbReference type="Proteomes" id="UP000239326">
    <property type="component" value="Chromosome"/>
</dbReference>
<dbReference type="KEGG" id="simp:C6571_09145"/>
<keyword evidence="3" id="KW-1185">Reference proteome</keyword>
<dbReference type="InterPro" id="IPR022061">
    <property type="entry name" value="DUF3617"/>
</dbReference>
<protein>
    <submittedName>
        <fullName evidence="2">DUF3617 domain-containing protein</fullName>
    </submittedName>
</protein>
<dbReference type="RefSeq" id="WP_106446413.1">
    <property type="nucleotide sequence ID" value="NZ_CP027669.1"/>
</dbReference>
<feature type="signal peptide" evidence="1">
    <location>
        <begin position="1"/>
        <end position="22"/>
    </location>
</feature>
<reference evidence="2 3" key="1">
    <citation type="submission" date="2018-03" db="EMBL/GenBank/DDBJ databases">
        <title>Genome sequencing of Simplicispira sp.</title>
        <authorList>
            <person name="Kim S.-J."/>
            <person name="Heo J."/>
            <person name="Kwon S.-W."/>
        </authorList>
    </citation>
    <scope>NUCLEOTIDE SEQUENCE [LARGE SCALE GENOMIC DNA]</scope>
    <source>
        <strain evidence="2 3">SC1-8</strain>
    </source>
</reference>
<dbReference type="OrthoDB" id="8536404at2"/>
<dbReference type="EMBL" id="CP027669">
    <property type="protein sequence ID" value="AVO41436.1"/>
    <property type="molecule type" value="Genomic_DNA"/>
</dbReference>
<gene>
    <name evidence="2" type="ORF">C6571_09145</name>
</gene>